<dbReference type="InterPro" id="IPR029063">
    <property type="entry name" value="SAM-dependent_MTases_sf"/>
</dbReference>
<sequence>MVNNYKNSNEYLYEDIAVWEKTEGIELMKSMPLNGNYTPKILDFGFGFGQYLFAAAYAYPKGMIYGIDGYGICIKEVEDKIEKRGITNIKIIGEEVSDLNRFEDNSIDMVLLYDTLHASFSKKKMLLDEAHRVLKKGGCLSVLPFHQGNWRDKDDNKVKYSISKIKAEITEYGFDYVGSCKVKGVHWEKCHTLYYIQKGNITIDMLERMDVMNFTSF</sequence>
<dbReference type="Pfam" id="PF13847">
    <property type="entry name" value="Methyltransf_31"/>
    <property type="match status" value="1"/>
</dbReference>
<dbReference type="GO" id="GO:0032259">
    <property type="term" value="P:methylation"/>
    <property type="evidence" value="ECO:0007669"/>
    <property type="project" value="UniProtKB-KW"/>
</dbReference>
<dbReference type="RefSeq" id="WP_004616451.1">
    <property type="nucleotide sequence ID" value="NZ_ACXX02000001.1"/>
</dbReference>
<dbReference type="AlphaFoldDB" id="F1T807"/>
<keyword evidence="3" id="KW-1185">Reference proteome</keyword>
<dbReference type="PANTHER" id="PTHR45128">
    <property type="entry name" value="METHYLTRANSFERASE TYPE 11"/>
    <property type="match status" value="1"/>
</dbReference>
<dbReference type="Gene3D" id="3.40.50.150">
    <property type="entry name" value="Vaccinia Virus protein VP39"/>
    <property type="match status" value="1"/>
</dbReference>
<dbReference type="Proteomes" id="UP000003860">
    <property type="component" value="Unassembled WGS sequence"/>
</dbReference>
<organism evidence="2 3">
    <name type="scientific">Ruminiclostridium papyrosolvens DSM 2782</name>
    <dbReference type="NCBI Taxonomy" id="588581"/>
    <lineage>
        <taxon>Bacteria</taxon>
        <taxon>Bacillati</taxon>
        <taxon>Bacillota</taxon>
        <taxon>Clostridia</taxon>
        <taxon>Eubacteriales</taxon>
        <taxon>Oscillospiraceae</taxon>
        <taxon>Ruminiclostridium</taxon>
    </lineage>
</organism>
<name>F1T807_9FIRM</name>
<comment type="caution">
    <text evidence="2">The sequence shown here is derived from an EMBL/GenBank/DDBJ whole genome shotgun (WGS) entry which is preliminary data.</text>
</comment>
<proteinExistence type="predicted"/>
<keyword evidence="2" id="KW-0489">Methyltransferase</keyword>
<protein>
    <submittedName>
        <fullName evidence="2">Methyltransferase type 11</fullName>
    </submittedName>
</protein>
<dbReference type="InterPro" id="IPR053173">
    <property type="entry name" value="SAM-binding_MTase"/>
</dbReference>
<dbReference type="CDD" id="cd02440">
    <property type="entry name" value="AdoMet_MTases"/>
    <property type="match status" value="1"/>
</dbReference>
<reference evidence="2" key="1">
    <citation type="submission" date="2009-07" db="EMBL/GenBank/DDBJ databases">
        <authorList>
            <consortium name="US DOE Joint Genome Institute (JGI-PGF)"/>
            <person name="Lucas S."/>
            <person name="Copeland A."/>
            <person name="Lapidus A."/>
            <person name="Glavina del Rio T."/>
            <person name="Tice H."/>
            <person name="Bruce D."/>
            <person name="Goodwin L."/>
            <person name="Pitluck S."/>
            <person name="Larimer F."/>
            <person name="Land M.L."/>
            <person name="Mouttaki H."/>
            <person name="He Z."/>
            <person name="Zhou J."/>
            <person name="Hemme C.L."/>
        </authorList>
    </citation>
    <scope>NUCLEOTIDE SEQUENCE</scope>
    <source>
        <strain evidence="2">DSM 2782</strain>
    </source>
</reference>
<dbReference type="InterPro" id="IPR025714">
    <property type="entry name" value="Methyltranfer_dom"/>
</dbReference>
<dbReference type="EMBL" id="ACXX02000001">
    <property type="protein sequence ID" value="EGD49605.1"/>
    <property type="molecule type" value="Genomic_DNA"/>
</dbReference>
<dbReference type="OrthoDB" id="9791837at2"/>
<dbReference type="PANTHER" id="PTHR45128:SF1">
    <property type="entry name" value="S-ADENOSYLMETHIONINE-DEPENDENT METHYLTRANSFERASE RV2258C"/>
    <property type="match status" value="1"/>
</dbReference>
<reference evidence="2" key="2">
    <citation type="submission" date="2011-01" db="EMBL/GenBank/DDBJ databases">
        <title>The Non-contiguous Finished genome of Clostridium papyrosolvens.</title>
        <authorList>
            <person name="Lucas S."/>
            <person name="Copeland A."/>
            <person name="Lapidus A."/>
            <person name="Cheng J.-F."/>
            <person name="Goodwin L."/>
            <person name="Pitluck S."/>
            <person name="Misra M."/>
            <person name="Chertkov O."/>
            <person name="Detter J.C."/>
            <person name="Han C."/>
            <person name="Tapia R."/>
            <person name="Land M."/>
            <person name="Hauser L."/>
            <person name="Kyrpides N."/>
            <person name="Ivanova N."/>
            <person name="Pagani I."/>
            <person name="Mouttaki H."/>
            <person name="He Z."/>
            <person name="Zhou J."/>
            <person name="Hemme C.L."/>
            <person name="Woyke T."/>
        </authorList>
    </citation>
    <scope>NUCLEOTIDE SEQUENCE [LARGE SCALE GENOMIC DNA]</scope>
    <source>
        <strain evidence="2">DSM 2782</strain>
    </source>
</reference>
<keyword evidence="2" id="KW-0808">Transferase</keyword>
<gene>
    <name evidence="2" type="ORF">Cpap_4045</name>
</gene>
<dbReference type="SUPFAM" id="SSF53335">
    <property type="entry name" value="S-adenosyl-L-methionine-dependent methyltransferases"/>
    <property type="match status" value="1"/>
</dbReference>
<evidence type="ECO:0000313" key="3">
    <source>
        <dbReference type="Proteomes" id="UP000003860"/>
    </source>
</evidence>
<dbReference type="STRING" id="588581.Cpap_4045"/>
<dbReference type="eggNOG" id="COG2226">
    <property type="taxonomic scope" value="Bacteria"/>
</dbReference>
<evidence type="ECO:0000259" key="1">
    <source>
        <dbReference type="Pfam" id="PF13847"/>
    </source>
</evidence>
<evidence type="ECO:0000313" key="2">
    <source>
        <dbReference type="EMBL" id="EGD49605.1"/>
    </source>
</evidence>
<dbReference type="GO" id="GO:0008168">
    <property type="term" value="F:methyltransferase activity"/>
    <property type="evidence" value="ECO:0007669"/>
    <property type="project" value="UniProtKB-KW"/>
</dbReference>
<feature type="domain" description="Methyltransferase" evidence="1">
    <location>
        <begin position="40"/>
        <end position="146"/>
    </location>
</feature>
<accession>F1T807</accession>